<protein>
    <submittedName>
        <fullName evidence="2">Uncharacterized protein</fullName>
    </submittedName>
</protein>
<evidence type="ECO:0000313" key="2">
    <source>
        <dbReference type="EMBL" id="KAJ5112183.1"/>
    </source>
</evidence>
<dbReference type="RefSeq" id="XP_056479956.1">
    <property type="nucleotide sequence ID" value="XM_056612732.1"/>
</dbReference>
<sequence>MSPHSSPSASSNSSASVPEKPYVNVSRRSTSPYDDAVTPTNPHPQPIDYYIKAETKRPAWRAQTLYLAPDNQLETISINHLWERSNLESFLDGPNAEIVFSCIPVPQPGVWREKKLVLSFDFKIAHLKAYLIAPLPIPVSRYHAQKDIWDECRNSEALQDSWDRRELVIDLSANRFYELVDYTMKQYQLIGAGPLQTGILKEFGETERVFTPPMDLIIVIQFAQFLTDTIDLVVPTRIKADVLAEKYTAYQEFLRELLLQVSREAWMSVGLRERWEQIQACKKRDLARKISHANRRVERVQNHPRWRAFGWGRGRLITSHYFSGDFGTKRRCVELALSNIVFLITKEFVYEEPALRMALWIWIAYQFFCRSEN</sequence>
<evidence type="ECO:0000256" key="1">
    <source>
        <dbReference type="SAM" id="MobiDB-lite"/>
    </source>
</evidence>
<evidence type="ECO:0000313" key="3">
    <source>
        <dbReference type="Proteomes" id="UP001149074"/>
    </source>
</evidence>
<dbReference type="EMBL" id="JAPQKI010000001">
    <property type="protein sequence ID" value="KAJ5112183.1"/>
    <property type="molecule type" value="Genomic_DNA"/>
</dbReference>
<gene>
    <name evidence="2" type="ORF">N7532_000228</name>
</gene>
<name>A0A9W9KNN3_9EURO</name>
<accession>A0A9W9KNN3</accession>
<dbReference type="OrthoDB" id="4363600at2759"/>
<comment type="caution">
    <text evidence="2">The sequence shown here is derived from an EMBL/GenBank/DDBJ whole genome shotgun (WGS) entry which is preliminary data.</text>
</comment>
<dbReference type="GeneID" id="81351711"/>
<reference evidence="2" key="1">
    <citation type="submission" date="2022-11" db="EMBL/GenBank/DDBJ databases">
        <authorList>
            <person name="Petersen C."/>
        </authorList>
    </citation>
    <scope>NUCLEOTIDE SEQUENCE</scope>
    <source>
        <strain evidence="2">IBT 30761</strain>
    </source>
</reference>
<feature type="compositionally biased region" description="Low complexity" evidence="1">
    <location>
        <begin position="1"/>
        <end position="16"/>
    </location>
</feature>
<feature type="region of interest" description="Disordered" evidence="1">
    <location>
        <begin position="1"/>
        <end position="45"/>
    </location>
</feature>
<dbReference type="AlphaFoldDB" id="A0A9W9KNN3"/>
<proteinExistence type="predicted"/>
<keyword evidence="3" id="KW-1185">Reference proteome</keyword>
<dbReference type="Proteomes" id="UP001149074">
    <property type="component" value="Unassembled WGS sequence"/>
</dbReference>
<reference evidence="2" key="2">
    <citation type="journal article" date="2023" name="IMA Fungus">
        <title>Comparative genomic study of the Penicillium genus elucidates a diverse pangenome and 15 lateral gene transfer events.</title>
        <authorList>
            <person name="Petersen C."/>
            <person name="Sorensen T."/>
            <person name="Nielsen M.R."/>
            <person name="Sondergaard T.E."/>
            <person name="Sorensen J.L."/>
            <person name="Fitzpatrick D.A."/>
            <person name="Frisvad J.C."/>
            <person name="Nielsen K.L."/>
        </authorList>
    </citation>
    <scope>NUCLEOTIDE SEQUENCE</scope>
    <source>
        <strain evidence="2">IBT 30761</strain>
    </source>
</reference>
<organism evidence="2 3">
    <name type="scientific">Penicillium argentinense</name>
    <dbReference type="NCBI Taxonomy" id="1131581"/>
    <lineage>
        <taxon>Eukaryota</taxon>
        <taxon>Fungi</taxon>
        <taxon>Dikarya</taxon>
        <taxon>Ascomycota</taxon>
        <taxon>Pezizomycotina</taxon>
        <taxon>Eurotiomycetes</taxon>
        <taxon>Eurotiomycetidae</taxon>
        <taxon>Eurotiales</taxon>
        <taxon>Aspergillaceae</taxon>
        <taxon>Penicillium</taxon>
    </lineage>
</organism>